<comment type="caution">
    <text evidence="1">The sequence shown here is derived from an EMBL/GenBank/DDBJ whole genome shotgun (WGS) entry which is preliminary data.</text>
</comment>
<organism evidence="1 2">
    <name type="scientific">Coemansia helicoidea</name>
    <dbReference type="NCBI Taxonomy" id="1286919"/>
    <lineage>
        <taxon>Eukaryota</taxon>
        <taxon>Fungi</taxon>
        <taxon>Fungi incertae sedis</taxon>
        <taxon>Zoopagomycota</taxon>
        <taxon>Kickxellomycotina</taxon>
        <taxon>Kickxellomycetes</taxon>
        <taxon>Kickxellales</taxon>
        <taxon>Kickxellaceae</taxon>
        <taxon>Coemansia</taxon>
    </lineage>
</organism>
<proteinExistence type="predicted"/>
<gene>
    <name evidence="1" type="ORF">H4R21_005064</name>
</gene>
<sequence length="279" mass="29966">MLSRRTEGVSFRRSKRQGLTMSVTERYSRGDIPCAVRGCAACGQNAELARRGVPLLDAARAHVLVPDAGVVSRYIELLEECAGLTNMVFCQAVVDALDRRGRTRTIRNVRKIAADGGRTSVVFANELFGATQAPAAAPRQLPAQRDMRAVARAASWYQAHLSALGSRARVIVLTLRDGAAEYDGVDARPLEEYLAETHPTALEHFRSVEAATAGRDMDITALTPAQHAQARLQAKTQGGYAAYYSAADIDDGLRSGALVRGKIRLLAAGGARPEPQGII</sequence>
<name>A0ACC1KUG2_9FUNG</name>
<dbReference type="EMBL" id="JANBUN010002131">
    <property type="protein sequence ID" value="KAJ2795545.1"/>
    <property type="molecule type" value="Genomic_DNA"/>
</dbReference>
<feature type="non-terminal residue" evidence="1">
    <location>
        <position position="279"/>
    </location>
</feature>
<evidence type="ECO:0000313" key="1">
    <source>
        <dbReference type="EMBL" id="KAJ2795545.1"/>
    </source>
</evidence>
<accession>A0ACC1KUG2</accession>
<keyword evidence="2" id="KW-1185">Reference proteome</keyword>
<protein>
    <submittedName>
        <fullName evidence="1">Uncharacterized protein</fullName>
    </submittedName>
</protein>
<dbReference type="Proteomes" id="UP001140087">
    <property type="component" value="Unassembled WGS sequence"/>
</dbReference>
<reference evidence="1" key="1">
    <citation type="submission" date="2022-07" db="EMBL/GenBank/DDBJ databases">
        <title>Phylogenomic reconstructions and comparative analyses of Kickxellomycotina fungi.</title>
        <authorList>
            <person name="Reynolds N.K."/>
            <person name="Stajich J.E."/>
            <person name="Barry K."/>
            <person name="Grigoriev I.V."/>
            <person name="Crous P."/>
            <person name="Smith M.E."/>
        </authorList>
    </citation>
    <scope>NUCLEOTIDE SEQUENCE</scope>
    <source>
        <strain evidence="1">BCRC 34780</strain>
    </source>
</reference>
<evidence type="ECO:0000313" key="2">
    <source>
        <dbReference type="Proteomes" id="UP001140087"/>
    </source>
</evidence>